<dbReference type="Gene3D" id="3.40.50.360">
    <property type="match status" value="1"/>
</dbReference>
<name>A0ABQ6Z5M2_9GAMM</name>
<protein>
    <recommendedName>
        <fullName evidence="4">NADPH--hemoprotein reductase</fullName>
        <ecNumber evidence="4">1.6.2.4</ecNumber>
    </recommendedName>
</protein>
<evidence type="ECO:0000256" key="5">
    <source>
        <dbReference type="SAM" id="Phobius"/>
    </source>
</evidence>
<dbReference type="Proteomes" id="UP000788419">
    <property type="component" value="Unassembled WGS sequence"/>
</dbReference>
<evidence type="ECO:0000256" key="1">
    <source>
        <dbReference type="ARBA" id="ARBA00022630"/>
    </source>
</evidence>
<dbReference type="InterPro" id="IPR001709">
    <property type="entry name" value="Flavoprot_Pyr_Nucl_cyt_Rdtase"/>
</dbReference>
<organism evidence="8 9">
    <name type="scientific">Pseudoxanthomonas daejeonensis</name>
    <dbReference type="NCBI Taxonomy" id="266062"/>
    <lineage>
        <taxon>Bacteria</taxon>
        <taxon>Pseudomonadati</taxon>
        <taxon>Pseudomonadota</taxon>
        <taxon>Gammaproteobacteria</taxon>
        <taxon>Lysobacterales</taxon>
        <taxon>Lysobacteraceae</taxon>
        <taxon>Pseudoxanthomonas</taxon>
    </lineage>
</organism>
<keyword evidence="3" id="KW-0249">Electron transport</keyword>
<dbReference type="PROSITE" id="PS51384">
    <property type="entry name" value="FAD_FR"/>
    <property type="match status" value="1"/>
</dbReference>
<dbReference type="InterPro" id="IPR039261">
    <property type="entry name" value="FNR_nucleotide-bd"/>
</dbReference>
<dbReference type="InterPro" id="IPR001094">
    <property type="entry name" value="Flavdoxin-like"/>
</dbReference>
<evidence type="ECO:0000313" key="8">
    <source>
        <dbReference type="EMBL" id="KAF1693769.1"/>
    </source>
</evidence>
<dbReference type="PANTHER" id="PTHR19384:SF17">
    <property type="entry name" value="NADPH--CYTOCHROME P450 REDUCTASE"/>
    <property type="match status" value="1"/>
</dbReference>
<keyword evidence="5" id="KW-0472">Membrane</keyword>
<dbReference type="PROSITE" id="PS50902">
    <property type="entry name" value="FLAVODOXIN_LIKE"/>
    <property type="match status" value="1"/>
</dbReference>
<dbReference type="InterPro" id="IPR017927">
    <property type="entry name" value="FAD-bd_FR_type"/>
</dbReference>
<dbReference type="SUPFAM" id="SSF63380">
    <property type="entry name" value="Riboflavin synthase domain-like"/>
    <property type="match status" value="1"/>
</dbReference>
<dbReference type="PRINTS" id="PR00371">
    <property type="entry name" value="FPNCR"/>
</dbReference>
<feature type="domain" description="Flavodoxin-like" evidence="6">
    <location>
        <begin position="90"/>
        <end position="227"/>
    </location>
</feature>
<dbReference type="Gene3D" id="3.40.50.80">
    <property type="entry name" value="Nucleotide-binding domain of ferredoxin-NADP reductase (FNR) module"/>
    <property type="match status" value="1"/>
</dbReference>
<accession>A0ABQ6Z5M2</accession>
<evidence type="ECO:0000256" key="2">
    <source>
        <dbReference type="ARBA" id="ARBA00022643"/>
    </source>
</evidence>
<reference evidence="8 9" key="1">
    <citation type="submission" date="2017-10" db="EMBL/GenBank/DDBJ databases">
        <title>Whole genome sequencing of members of genus Pseudoxanthomonas.</title>
        <authorList>
            <person name="Kumar S."/>
            <person name="Bansal K."/>
            <person name="Kaur A."/>
            <person name="Patil P."/>
            <person name="Sharma S."/>
            <person name="Patil P.B."/>
        </authorList>
    </citation>
    <scope>NUCLEOTIDE SEQUENCE [LARGE SCALE GENOMIC DNA]</scope>
    <source>
        <strain evidence="8 9">DSM 17801</strain>
    </source>
</reference>
<dbReference type="Pfam" id="PF00258">
    <property type="entry name" value="Flavodoxin_1"/>
    <property type="match status" value="1"/>
</dbReference>
<feature type="transmembrane region" description="Helical" evidence="5">
    <location>
        <begin position="49"/>
        <end position="69"/>
    </location>
</feature>
<dbReference type="SUPFAM" id="SSF52218">
    <property type="entry name" value="Flavoproteins"/>
    <property type="match status" value="1"/>
</dbReference>
<dbReference type="InterPro" id="IPR008254">
    <property type="entry name" value="Flavodoxin/NO_synth"/>
</dbReference>
<dbReference type="SUPFAM" id="SSF52343">
    <property type="entry name" value="Ferredoxin reductase-like, C-terminal NADP-linked domain"/>
    <property type="match status" value="1"/>
</dbReference>
<proteinExistence type="predicted"/>
<dbReference type="EMBL" id="PDWN01000010">
    <property type="protein sequence ID" value="KAF1693769.1"/>
    <property type="molecule type" value="Genomic_DNA"/>
</dbReference>
<keyword evidence="5" id="KW-1133">Transmembrane helix</keyword>
<dbReference type="PANTHER" id="PTHR19384">
    <property type="entry name" value="NITRIC OXIDE SYNTHASE-RELATED"/>
    <property type="match status" value="1"/>
</dbReference>
<sequence>MKDPIQAREQGVAWSLLGNLALLALLAAAAALLLPLHDEAWWQSPPRPLRWWLLLAALVAYAGLCLAFLRRADGHSASRALAASQGGPPVLVAWASQTGFAQLLAERSATMLREGGVPVLTLPLDEVDAALLARTGRALFIASTTGEGDPPDHAIGFLRRVMPQAPALPGLEYALLALGDREYHDFCAFGRQLDEWLRGRDARPLFDRVEVDNADQATLRHWQYEVGRIGGFDALPDWTPPAYEPWRLLSRAQVNDGSPGAPVFDLALVPAAGPLPDWEAGDIAEVGARNSSARVRALLDELGLEDATVIDGGDGKEPLAERLTRMQLPPAGTVAGLSAQQLADALDPLPHREYSIASVPAEGEVRLLVRRMTRPDGSAGMASGWLCDTVLPGQSIDVRLRRNAGFHPPPADLPLVLIGNGTGIAGLRAHIQARIHAGARDNWLLFGERSPDHDRFYGEDIHQWQAAGWLARIDLAFSRAPDAPAYVQHRLQAAADTLREWVDRGASILVCGNATGMAPAVDDVLADVLGEESRDALRAAGRYRRDVY</sequence>
<evidence type="ECO:0000256" key="4">
    <source>
        <dbReference type="ARBA" id="ARBA00023797"/>
    </source>
</evidence>
<evidence type="ECO:0000259" key="7">
    <source>
        <dbReference type="PROSITE" id="PS51384"/>
    </source>
</evidence>
<comment type="caution">
    <text evidence="8">The sequence shown here is derived from an EMBL/GenBank/DDBJ whole genome shotgun (WGS) entry which is preliminary data.</text>
</comment>
<feature type="domain" description="FAD-binding FR-type" evidence="7">
    <location>
        <begin position="241"/>
        <end position="409"/>
    </location>
</feature>
<dbReference type="RefSeq" id="WP_162410615.1">
    <property type="nucleotide sequence ID" value="NZ_PDWN01000010.1"/>
</dbReference>
<dbReference type="Gene3D" id="2.40.30.10">
    <property type="entry name" value="Translation factors"/>
    <property type="match status" value="1"/>
</dbReference>
<keyword evidence="3" id="KW-0813">Transport</keyword>
<evidence type="ECO:0000259" key="6">
    <source>
        <dbReference type="PROSITE" id="PS50902"/>
    </source>
</evidence>
<keyword evidence="5" id="KW-0812">Transmembrane</keyword>
<evidence type="ECO:0000256" key="3">
    <source>
        <dbReference type="ARBA" id="ARBA00022982"/>
    </source>
</evidence>
<feature type="transmembrane region" description="Helical" evidence="5">
    <location>
        <begin position="12"/>
        <end position="37"/>
    </location>
</feature>
<gene>
    <name evidence="8" type="ORF">CSC65_10815</name>
</gene>
<keyword evidence="2" id="KW-0288">FMN</keyword>
<dbReference type="InterPro" id="IPR017938">
    <property type="entry name" value="Riboflavin_synthase-like_b-brl"/>
</dbReference>
<keyword evidence="1" id="KW-0285">Flavoprotein</keyword>
<keyword evidence="9" id="KW-1185">Reference proteome</keyword>
<evidence type="ECO:0000313" key="9">
    <source>
        <dbReference type="Proteomes" id="UP000788419"/>
    </source>
</evidence>
<dbReference type="InterPro" id="IPR029039">
    <property type="entry name" value="Flavoprotein-like_sf"/>
</dbReference>
<dbReference type="InterPro" id="IPR001433">
    <property type="entry name" value="OxRdtase_FAD/NAD-bd"/>
</dbReference>
<dbReference type="CDD" id="cd06200">
    <property type="entry name" value="SiR_like1"/>
    <property type="match status" value="1"/>
</dbReference>
<dbReference type="Pfam" id="PF00175">
    <property type="entry name" value="NAD_binding_1"/>
    <property type="match status" value="1"/>
</dbReference>
<dbReference type="EC" id="1.6.2.4" evidence="4"/>
<dbReference type="PRINTS" id="PR00369">
    <property type="entry name" value="FLAVODOXIN"/>
</dbReference>